<keyword evidence="7" id="KW-1185">Reference proteome</keyword>
<keyword evidence="3" id="KW-0010">Activator</keyword>
<comment type="domain">
    <text evidence="3">The QLQ domain and WRC domain may be involved in protein-protein interaction and DNA-binding, respectively.</text>
</comment>
<comment type="similarity">
    <text evidence="3">Belongs to the GRF family.</text>
</comment>
<name>A0A5D2QZK6_GOSTO</name>
<dbReference type="AlphaFoldDB" id="A0A5D2QZK6"/>
<comment type="function">
    <text evidence="3">Transcription activator.</text>
</comment>
<dbReference type="Pfam" id="PF08879">
    <property type="entry name" value="WRC"/>
    <property type="match status" value="1"/>
</dbReference>
<dbReference type="InterPro" id="IPR014977">
    <property type="entry name" value="WRC_dom"/>
</dbReference>
<feature type="region of interest" description="Disordered" evidence="4">
    <location>
        <begin position="1"/>
        <end position="43"/>
    </location>
</feature>
<evidence type="ECO:0000313" key="7">
    <source>
        <dbReference type="Proteomes" id="UP000322667"/>
    </source>
</evidence>
<dbReference type="PROSITE" id="PS51667">
    <property type="entry name" value="WRC"/>
    <property type="match status" value="1"/>
</dbReference>
<dbReference type="PANTHER" id="PTHR31602:SF63">
    <property type="entry name" value="GROWTH-REGULATING FACTOR 3"/>
    <property type="match status" value="1"/>
</dbReference>
<evidence type="ECO:0000259" key="5">
    <source>
        <dbReference type="PROSITE" id="PS51667"/>
    </source>
</evidence>
<evidence type="ECO:0000256" key="4">
    <source>
        <dbReference type="SAM" id="MobiDB-lite"/>
    </source>
</evidence>
<evidence type="ECO:0000256" key="1">
    <source>
        <dbReference type="ARBA" id="ARBA00023242"/>
    </source>
</evidence>
<feature type="domain" description="WRC" evidence="5">
    <location>
        <begin position="129"/>
        <end position="173"/>
    </location>
</feature>
<evidence type="ECO:0000256" key="2">
    <source>
        <dbReference type="PROSITE-ProRule" id="PRU01002"/>
    </source>
</evidence>
<dbReference type="EMBL" id="CM017613">
    <property type="protein sequence ID" value="TYI32905.1"/>
    <property type="molecule type" value="Genomic_DNA"/>
</dbReference>
<keyword evidence="3" id="KW-0805">Transcription regulation</keyword>
<feature type="compositionally biased region" description="Basic residues" evidence="4">
    <location>
        <begin position="28"/>
        <end position="37"/>
    </location>
</feature>
<comment type="caution">
    <text evidence="2">Lacks conserved residue(s) required for the propagation of feature annotation.</text>
</comment>
<reference evidence="6 7" key="1">
    <citation type="submission" date="2019-07" db="EMBL/GenBank/DDBJ databases">
        <title>WGS assembly of Gossypium tomentosum.</title>
        <authorList>
            <person name="Chen Z.J."/>
            <person name="Sreedasyam A."/>
            <person name="Ando A."/>
            <person name="Song Q."/>
            <person name="De L."/>
            <person name="Hulse-Kemp A."/>
            <person name="Ding M."/>
            <person name="Ye W."/>
            <person name="Kirkbride R."/>
            <person name="Jenkins J."/>
            <person name="Plott C."/>
            <person name="Lovell J."/>
            <person name="Lin Y.-M."/>
            <person name="Vaughn R."/>
            <person name="Liu B."/>
            <person name="Li W."/>
            <person name="Simpson S."/>
            <person name="Scheffler B."/>
            <person name="Saski C."/>
            <person name="Grover C."/>
            <person name="Hu G."/>
            <person name="Conover J."/>
            <person name="Carlson J."/>
            <person name="Shu S."/>
            <person name="Boston L."/>
            <person name="Williams M."/>
            <person name="Peterson D."/>
            <person name="Mcgee K."/>
            <person name="Jones D."/>
            <person name="Wendel J."/>
            <person name="Stelly D."/>
            <person name="Grimwood J."/>
            <person name="Schmutz J."/>
        </authorList>
    </citation>
    <scope>NUCLEOTIDE SEQUENCE [LARGE SCALE GENOMIC DNA]</scope>
    <source>
        <strain evidence="6">7179.01</strain>
    </source>
</reference>
<organism evidence="6 7">
    <name type="scientific">Gossypium tomentosum</name>
    <name type="common">Hawaiian cotton</name>
    <name type="synonym">Gossypium sandvicense</name>
    <dbReference type="NCBI Taxonomy" id="34277"/>
    <lineage>
        <taxon>Eukaryota</taxon>
        <taxon>Viridiplantae</taxon>
        <taxon>Streptophyta</taxon>
        <taxon>Embryophyta</taxon>
        <taxon>Tracheophyta</taxon>
        <taxon>Spermatophyta</taxon>
        <taxon>Magnoliopsida</taxon>
        <taxon>eudicotyledons</taxon>
        <taxon>Gunneridae</taxon>
        <taxon>Pentapetalae</taxon>
        <taxon>rosids</taxon>
        <taxon>malvids</taxon>
        <taxon>Malvales</taxon>
        <taxon>Malvaceae</taxon>
        <taxon>Malvoideae</taxon>
        <taxon>Gossypium</taxon>
    </lineage>
</organism>
<comment type="subcellular location">
    <subcellularLocation>
        <location evidence="3">Nucleus</location>
    </subcellularLocation>
</comment>
<dbReference type="GO" id="GO:0032502">
    <property type="term" value="P:developmental process"/>
    <property type="evidence" value="ECO:0007669"/>
    <property type="project" value="InterPro"/>
</dbReference>
<dbReference type="Proteomes" id="UP000322667">
    <property type="component" value="Chromosome A04"/>
</dbReference>
<keyword evidence="3" id="KW-0804">Transcription</keyword>
<dbReference type="GO" id="GO:0005524">
    <property type="term" value="F:ATP binding"/>
    <property type="evidence" value="ECO:0007669"/>
    <property type="project" value="UniProtKB-UniRule"/>
</dbReference>
<dbReference type="GO" id="GO:0006351">
    <property type="term" value="P:DNA-templated transcription"/>
    <property type="evidence" value="ECO:0007669"/>
    <property type="project" value="UniProtKB-UniRule"/>
</dbReference>
<gene>
    <name evidence="6" type="ORF">ES332_A04G094900v1</name>
</gene>
<keyword evidence="1 3" id="KW-0539">Nucleus</keyword>
<accession>A0A5D2QZK6</accession>
<dbReference type="PANTHER" id="PTHR31602">
    <property type="entry name" value="GROWTH-REGULATING FACTOR 5"/>
    <property type="match status" value="1"/>
</dbReference>
<sequence length="246" mass="27348">MNLHLKQCRNQHESDHQQQPPSANIPKLHVHHHHHQHPSPLPLLVPHHHCKSSSNNLPPLPHSSSTFPSTLIFRYMLAGAAVPPQLLQSIENTTILHSPSYFLHHPLRHFSHYQPPLLQSGYWGRAAMDPEPGRCRRTDGKKWRCSRGVVAGQKYCERHGIPDLLRLNYRPRSLQQPDNHAESPMSSATCLSISMPGNSSSDVSLKLSTGNGDQLNWAAGWASYQAASMGGPLAEALRSSISNSQP</sequence>
<dbReference type="InterPro" id="IPR031137">
    <property type="entry name" value="GRF"/>
</dbReference>
<evidence type="ECO:0000313" key="6">
    <source>
        <dbReference type="EMBL" id="TYI32905.1"/>
    </source>
</evidence>
<evidence type="ECO:0000256" key="3">
    <source>
        <dbReference type="RuleBase" id="RU367127"/>
    </source>
</evidence>
<protein>
    <recommendedName>
        <fullName evidence="3">Growth-regulating factor</fullName>
    </recommendedName>
</protein>
<dbReference type="GO" id="GO:0005634">
    <property type="term" value="C:nucleus"/>
    <property type="evidence" value="ECO:0007669"/>
    <property type="project" value="UniProtKB-SubCell"/>
</dbReference>
<proteinExistence type="inferred from homology"/>